<feature type="transmembrane region" description="Helical" evidence="7">
    <location>
        <begin position="140"/>
        <end position="162"/>
    </location>
</feature>
<dbReference type="GO" id="GO:0055085">
    <property type="term" value="P:transmembrane transport"/>
    <property type="evidence" value="ECO:0007669"/>
    <property type="project" value="InterPro"/>
</dbReference>
<name>A0A4V3GFF1_9ACTN</name>
<feature type="compositionally biased region" description="Low complexity" evidence="8">
    <location>
        <begin position="21"/>
        <end position="36"/>
    </location>
</feature>
<keyword evidence="3" id="KW-1003">Cell membrane</keyword>
<dbReference type="InterPro" id="IPR051393">
    <property type="entry name" value="ABC_transporter_permease"/>
</dbReference>
<dbReference type="PANTHER" id="PTHR30193:SF37">
    <property type="entry name" value="INNER MEMBRANE ABC TRANSPORTER PERMEASE PROTEIN YCJO"/>
    <property type="match status" value="1"/>
</dbReference>
<reference evidence="10 11" key="1">
    <citation type="submission" date="2019-03" db="EMBL/GenBank/DDBJ databases">
        <title>Genomic Encyclopedia of Type Strains, Phase III (KMG-III): the genomes of soil and plant-associated and newly described type strains.</title>
        <authorList>
            <person name="Whitman W."/>
        </authorList>
    </citation>
    <scope>NUCLEOTIDE SEQUENCE [LARGE SCALE GENOMIC DNA]</scope>
    <source>
        <strain evidence="10 11">VKM Ac-2573</strain>
    </source>
</reference>
<feature type="transmembrane region" description="Helical" evidence="7">
    <location>
        <begin position="174"/>
        <end position="194"/>
    </location>
</feature>
<keyword evidence="5 7" id="KW-1133">Transmembrane helix</keyword>
<feature type="transmembrane region" description="Helical" evidence="7">
    <location>
        <begin position="72"/>
        <end position="94"/>
    </location>
</feature>
<dbReference type="InterPro" id="IPR035906">
    <property type="entry name" value="MetI-like_sf"/>
</dbReference>
<accession>A0A4V3GFF1</accession>
<dbReference type="InterPro" id="IPR000515">
    <property type="entry name" value="MetI-like"/>
</dbReference>
<dbReference type="Pfam" id="PF00528">
    <property type="entry name" value="BPD_transp_1"/>
    <property type="match status" value="1"/>
</dbReference>
<dbReference type="Gene3D" id="1.10.3720.10">
    <property type="entry name" value="MetI-like"/>
    <property type="match status" value="1"/>
</dbReference>
<feature type="transmembrane region" description="Helical" evidence="7">
    <location>
        <begin position="227"/>
        <end position="250"/>
    </location>
</feature>
<evidence type="ECO:0000259" key="9">
    <source>
        <dbReference type="PROSITE" id="PS50928"/>
    </source>
</evidence>
<evidence type="ECO:0000256" key="8">
    <source>
        <dbReference type="SAM" id="MobiDB-lite"/>
    </source>
</evidence>
<evidence type="ECO:0000256" key="2">
    <source>
        <dbReference type="ARBA" id="ARBA00022448"/>
    </source>
</evidence>
<dbReference type="Proteomes" id="UP000295146">
    <property type="component" value="Unassembled WGS sequence"/>
</dbReference>
<comment type="caution">
    <text evidence="10">The sequence shown here is derived from an EMBL/GenBank/DDBJ whole genome shotgun (WGS) entry which is preliminary data.</text>
</comment>
<evidence type="ECO:0000256" key="4">
    <source>
        <dbReference type="ARBA" id="ARBA00022692"/>
    </source>
</evidence>
<evidence type="ECO:0000256" key="3">
    <source>
        <dbReference type="ARBA" id="ARBA00022475"/>
    </source>
</evidence>
<evidence type="ECO:0000256" key="1">
    <source>
        <dbReference type="ARBA" id="ARBA00004651"/>
    </source>
</evidence>
<evidence type="ECO:0000256" key="5">
    <source>
        <dbReference type="ARBA" id="ARBA00022989"/>
    </source>
</evidence>
<dbReference type="PANTHER" id="PTHR30193">
    <property type="entry name" value="ABC TRANSPORTER PERMEASE PROTEIN"/>
    <property type="match status" value="1"/>
</dbReference>
<feature type="transmembrane region" description="Helical" evidence="7">
    <location>
        <begin position="327"/>
        <end position="349"/>
    </location>
</feature>
<dbReference type="AlphaFoldDB" id="A0A4V3GFF1"/>
<feature type="compositionally biased region" description="Low complexity" evidence="8">
    <location>
        <begin position="43"/>
        <end position="62"/>
    </location>
</feature>
<keyword evidence="4 7" id="KW-0812">Transmembrane</keyword>
<feature type="transmembrane region" description="Helical" evidence="7">
    <location>
        <begin position="271"/>
        <end position="293"/>
    </location>
</feature>
<protein>
    <submittedName>
        <fullName evidence="10">Carbohydrate ABC transporter membrane protein 1 (CUT1 family)</fullName>
    </submittedName>
</protein>
<dbReference type="GO" id="GO:0005886">
    <property type="term" value="C:plasma membrane"/>
    <property type="evidence" value="ECO:0007669"/>
    <property type="project" value="UniProtKB-SubCell"/>
</dbReference>
<feature type="domain" description="ABC transmembrane type-1" evidence="9">
    <location>
        <begin position="136"/>
        <end position="348"/>
    </location>
</feature>
<evidence type="ECO:0000256" key="7">
    <source>
        <dbReference type="RuleBase" id="RU363032"/>
    </source>
</evidence>
<keyword evidence="6 7" id="KW-0472">Membrane</keyword>
<evidence type="ECO:0000313" key="10">
    <source>
        <dbReference type="EMBL" id="TDW66569.1"/>
    </source>
</evidence>
<organism evidence="10 11">
    <name type="scientific">Kribbella pratensis</name>
    <dbReference type="NCBI Taxonomy" id="2512112"/>
    <lineage>
        <taxon>Bacteria</taxon>
        <taxon>Bacillati</taxon>
        <taxon>Actinomycetota</taxon>
        <taxon>Actinomycetes</taxon>
        <taxon>Propionibacteriales</taxon>
        <taxon>Kribbellaceae</taxon>
        <taxon>Kribbella</taxon>
    </lineage>
</organism>
<comment type="similarity">
    <text evidence="7">Belongs to the binding-protein-dependent transport system permease family.</text>
</comment>
<evidence type="ECO:0000256" key="6">
    <source>
        <dbReference type="ARBA" id="ARBA00023136"/>
    </source>
</evidence>
<keyword evidence="2 7" id="KW-0813">Transport</keyword>
<sequence>MSSKETARPPGLRPGGRAGEEAGATAEPGARPEALAGGPGPRPSAGAGRSRAAGSGGAAAPRRAGRLDRQTAAAWVLILPFVLLFLAFTAGPVLGSLGMSFTDIRQRDLRTPFSVNGVGFGNYVKAFQDETFRKAAFNTAYFVVIGVPLTLVVALAAAVLLDRGVKRFQALFKVGYYLPVVTSIVAIAVIWRFVLAPDSGLLNTVLGWVGIDGPNWLASKTWAMPSLIAMAVWRNFGSAMIIFLAGLQGIPQSVEEAGQIDGASSWQRFRYLIMPLLRPTILFTSVTTGIGYLQFFEEPFVMTQGGPLDSTISVSMYTYNQFGFGNYGLATAMAYILFVVIAVITFIQFRLLREK</sequence>
<dbReference type="EMBL" id="SODP01000003">
    <property type="protein sequence ID" value="TDW66569.1"/>
    <property type="molecule type" value="Genomic_DNA"/>
</dbReference>
<dbReference type="PROSITE" id="PS50928">
    <property type="entry name" value="ABC_TM1"/>
    <property type="match status" value="1"/>
</dbReference>
<keyword evidence="11" id="KW-1185">Reference proteome</keyword>
<dbReference type="SUPFAM" id="SSF161098">
    <property type="entry name" value="MetI-like"/>
    <property type="match status" value="1"/>
</dbReference>
<feature type="region of interest" description="Disordered" evidence="8">
    <location>
        <begin position="1"/>
        <end position="63"/>
    </location>
</feature>
<comment type="subcellular location">
    <subcellularLocation>
        <location evidence="1 7">Cell membrane</location>
        <topology evidence="1 7">Multi-pass membrane protein</topology>
    </subcellularLocation>
</comment>
<evidence type="ECO:0000313" key="11">
    <source>
        <dbReference type="Proteomes" id="UP000295146"/>
    </source>
</evidence>
<dbReference type="CDD" id="cd06261">
    <property type="entry name" value="TM_PBP2"/>
    <property type="match status" value="1"/>
</dbReference>
<proteinExistence type="inferred from homology"/>
<gene>
    <name evidence="10" type="ORF">EV653_6599</name>
</gene>